<evidence type="ECO:0000256" key="4">
    <source>
        <dbReference type="ARBA" id="ARBA00023062"/>
    </source>
</evidence>
<evidence type="ECO:0000313" key="9">
    <source>
        <dbReference type="Proteomes" id="UP000281406"/>
    </source>
</evidence>
<keyword evidence="9" id="KW-1185">Reference proteome</keyword>
<dbReference type="InterPro" id="IPR002872">
    <property type="entry name" value="Proline_DH_dom"/>
</dbReference>
<dbReference type="EC" id="1.5.5.2" evidence="6"/>
<evidence type="ECO:0000256" key="6">
    <source>
        <dbReference type="RuleBase" id="RU364054"/>
    </source>
</evidence>
<dbReference type="InterPro" id="IPR015659">
    <property type="entry name" value="Proline_oxidase"/>
</dbReference>
<dbReference type="PANTHER" id="PTHR13914:SF0">
    <property type="entry name" value="PROLINE DEHYDROGENASE 1, MITOCHONDRIAL"/>
    <property type="match status" value="1"/>
</dbReference>
<reference evidence="8 9" key="1">
    <citation type="submission" date="2018-10" db="EMBL/GenBank/DDBJ databases">
        <title>Genome assembly for a Yunnan-Guizhou Plateau 3E fish, Anabarilius grahami (Regan), and its evolutionary and genetic applications.</title>
        <authorList>
            <person name="Jiang W."/>
        </authorList>
    </citation>
    <scope>NUCLEOTIDE SEQUENCE [LARGE SCALE GENOMIC DNA]</scope>
    <source>
        <strain evidence="8">AG-KIZ</strain>
        <tissue evidence="8">Muscle</tissue>
    </source>
</reference>
<dbReference type="SUPFAM" id="SSF51730">
    <property type="entry name" value="FAD-linked oxidoreductase"/>
    <property type="match status" value="1"/>
</dbReference>
<keyword evidence="6" id="KW-0274">FAD</keyword>
<feature type="domain" description="Proline dehydrogenase" evidence="7">
    <location>
        <begin position="456"/>
        <end position="658"/>
    </location>
</feature>
<protein>
    <recommendedName>
        <fullName evidence="6">Proline dehydrogenase</fullName>
        <ecNumber evidence="6">1.5.5.2</ecNumber>
    </recommendedName>
</protein>
<comment type="catalytic activity">
    <reaction evidence="5 6">
        <text>L-proline + a quinone = (S)-1-pyrroline-5-carboxylate + a quinol + H(+)</text>
        <dbReference type="Rhea" id="RHEA:23784"/>
        <dbReference type="ChEBI" id="CHEBI:15378"/>
        <dbReference type="ChEBI" id="CHEBI:17388"/>
        <dbReference type="ChEBI" id="CHEBI:24646"/>
        <dbReference type="ChEBI" id="CHEBI:60039"/>
        <dbReference type="ChEBI" id="CHEBI:132124"/>
        <dbReference type="EC" id="1.5.5.2"/>
    </reaction>
</comment>
<dbReference type="GO" id="GO:0071949">
    <property type="term" value="F:FAD binding"/>
    <property type="evidence" value="ECO:0007669"/>
    <property type="project" value="TreeGrafter"/>
</dbReference>
<evidence type="ECO:0000256" key="2">
    <source>
        <dbReference type="ARBA" id="ARBA00005869"/>
    </source>
</evidence>
<proteinExistence type="inferred from homology"/>
<dbReference type="GO" id="GO:0010133">
    <property type="term" value="P:L-proline catabolic process to L-glutamate"/>
    <property type="evidence" value="ECO:0007669"/>
    <property type="project" value="TreeGrafter"/>
</dbReference>
<evidence type="ECO:0000256" key="5">
    <source>
        <dbReference type="ARBA" id="ARBA00048779"/>
    </source>
</evidence>
<accession>A0A3N0XSS0</accession>
<dbReference type="Gene3D" id="3.20.20.220">
    <property type="match status" value="2"/>
</dbReference>
<comment type="cofactor">
    <cofactor evidence="6">
        <name>FAD</name>
        <dbReference type="ChEBI" id="CHEBI:57692"/>
    </cofactor>
</comment>
<comment type="caution">
    <text evidence="8">The sequence shown here is derived from an EMBL/GenBank/DDBJ whole genome shotgun (WGS) entry which is preliminary data.</text>
</comment>
<comment type="function">
    <text evidence="6">Converts proline to delta-1-pyrroline-5-carboxylate.</text>
</comment>
<dbReference type="OrthoDB" id="5464at2759"/>
<gene>
    <name evidence="8" type="ORF">DPX16_3876</name>
</gene>
<dbReference type="Pfam" id="PF01619">
    <property type="entry name" value="Pro_dh"/>
    <property type="match status" value="1"/>
</dbReference>
<evidence type="ECO:0000256" key="3">
    <source>
        <dbReference type="ARBA" id="ARBA00023002"/>
    </source>
</evidence>
<keyword evidence="4 6" id="KW-0642">Proline metabolism</keyword>
<evidence type="ECO:0000256" key="1">
    <source>
        <dbReference type="ARBA" id="ARBA00004739"/>
    </source>
</evidence>
<comment type="pathway">
    <text evidence="1">Amino-acid degradation; L-proline degradation into L-glutamate; L-glutamate from L-proline: step 1/2.</text>
</comment>
<evidence type="ECO:0000313" key="8">
    <source>
        <dbReference type="EMBL" id="ROJ30628.1"/>
    </source>
</evidence>
<dbReference type="PANTHER" id="PTHR13914">
    <property type="entry name" value="PROLINE OXIDASE"/>
    <property type="match status" value="1"/>
</dbReference>
<organism evidence="8 9">
    <name type="scientific">Anabarilius grahami</name>
    <name type="common">Kanglang fish</name>
    <name type="synonym">Barilius grahami</name>
    <dbReference type="NCBI Taxonomy" id="495550"/>
    <lineage>
        <taxon>Eukaryota</taxon>
        <taxon>Metazoa</taxon>
        <taxon>Chordata</taxon>
        <taxon>Craniata</taxon>
        <taxon>Vertebrata</taxon>
        <taxon>Euteleostomi</taxon>
        <taxon>Actinopterygii</taxon>
        <taxon>Neopterygii</taxon>
        <taxon>Teleostei</taxon>
        <taxon>Ostariophysi</taxon>
        <taxon>Cypriniformes</taxon>
        <taxon>Xenocyprididae</taxon>
        <taxon>Xenocypridinae</taxon>
        <taxon>Xenocypridinae incertae sedis</taxon>
        <taxon>Anabarilius</taxon>
    </lineage>
</organism>
<sequence length="689" mass="78794">MSYSKVIPALARAKPGQLFGVRLRSTVASPQHKEQKTEDTPLDPTCTIVEKPCDVDLISGKAHTDGQKISVDFDNTQEAYKSKDTLELLRSLLVFKLCTFDFLLMDLSKKVVGQRLFEKLMKMTFYGQFVAGEDQNSIKPLIEKNQAFGVGSVLDYSVEEDLTQEEAEKKEMDSCVSEAEKESHGMDHREKKYKAHRQFGDRRGGVISARTYFYADEAKCDHHMETFIKCIKASAGSSVDGFSAIKMTALGRPQFLLQFSEVLVKWRRFFNLLAAHQGKDGMAILEQKLELEQLQDSLIKLGVGAKSDIKNWFTGEKLGSSGTIDLLDWNSLINDTTKISNLLVVPNMESGHLEPLLSKFTDEEEKQMKRMLQRMDVLAKGISKTAALVGCSWSAVVRIYQKCSKEGTVVTRRQGHGRPRLNDERGERRLARVVRSNRRATVAQIAQEVNAGSDRKHAVENGVRLMVDAEQTYFQPAISRLTLEMQRIFNREKPNIFNTYQCYLKEAYDNVSVDVELSRRECWYFGSKLVRGAYMCQERSRAAEIGYEDPINPDYEATNRMYHKCLEYILEEINLNRNANVMVASHNEDTVKFTLEKMNEMSLFPTENKVYFGQLLGMCDQISFPLGQAGFPVYKYVPYGPVNEVIPYLSRRAQENRGFMKGSKRERSLLWKEIQRRLFNGQLLYRPVY</sequence>
<evidence type="ECO:0000259" key="7">
    <source>
        <dbReference type="Pfam" id="PF01619"/>
    </source>
</evidence>
<dbReference type="GO" id="GO:0004657">
    <property type="term" value="F:proline dehydrogenase activity"/>
    <property type="evidence" value="ECO:0007669"/>
    <property type="project" value="UniProtKB-EC"/>
</dbReference>
<keyword evidence="6" id="KW-0285">Flavoprotein</keyword>
<keyword evidence="3 6" id="KW-0560">Oxidoreductase</keyword>
<dbReference type="InterPro" id="IPR029041">
    <property type="entry name" value="FAD-linked_oxidoreductase-like"/>
</dbReference>
<dbReference type="GO" id="GO:0005739">
    <property type="term" value="C:mitochondrion"/>
    <property type="evidence" value="ECO:0007669"/>
    <property type="project" value="TreeGrafter"/>
</dbReference>
<dbReference type="EMBL" id="RJVU01061862">
    <property type="protein sequence ID" value="ROJ30628.1"/>
    <property type="molecule type" value="Genomic_DNA"/>
</dbReference>
<dbReference type="Proteomes" id="UP000281406">
    <property type="component" value="Unassembled WGS sequence"/>
</dbReference>
<dbReference type="AlphaFoldDB" id="A0A3N0XSS0"/>
<comment type="similarity">
    <text evidence="2 6">Belongs to the proline oxidase family.</text>
</comment>
<name>A0A3N0XSS0_ANAGA</name>